<proteinExistence type="predicted"/>
<accession>A0AAW9H0D1</accession>
<dbReference type="EMBL" id="JAXHOZ010000027">
    <property type="protein sequence ID" value="MDY4377501.1"/>
    <property type="molecule type" value="Genomic_DNA"/>
</dbReference>
<dbReference type="Proteomes" id="UP001269968">
    <property type="component" value="Unassembled WGS sequence"/>
</dbReference>
<protein>
    <submittedName>
        <fullName evidence="1">Hydrolase</fullName>
    </submittedName>
</protein>
<evidence type="ECO:0000313" key="2">
    <source>
        <dbReference type="Proteomes" id="UP001269968"/>
    </source>
</evidence>
<evidence type="ECO:0000313" key="1">
    <source>
        <dbReference type="EMBL" id="MDY4377501.1"/>
    </source>
</evidence>
<dbReference type="AlphaFoldDB" id="A0AAW9H0D1"/>
<dbReference type="RefSeq" id="WP_110162339.1">
    <property type="nucleotide sequence ID" value="NZ_JAXHOZ010000027.1"/>
</dbReference>
<name>A0AAW9H0D1_9GAMM</name>
<sequence length="57" mass="6358">MLELKHNFIFEGQPVAWGKVQSLVLIHGTPFSSGIESLLTELDGPVSLLWGEHNEQQ</sequence>
<comment type="caution">
    <text evidence="1">The sequence shown here is derived from an EMBL/GenBank/DDBJ whole genome shotgun (WGS) entry which is preliminary data.</text>
</comment>
<gene>
    <name evidence="1" type="ORF">SOV92_06575</name>
</gene>
<dbReference type="GO" id="GO:0016787">
    <property type="term" value="F:hydrolase activity"/>
    <property type="evidence" value="ECO:0007669"/>
    <property type="project" value="UniProtKB-KW"/>
</dbReference>
<keyword evidence="1" id="KW-0378">Hydrolase</keyword>
<reference evidence="1" key="1">
    <citation type="submission" date="2023-11" db="EMBL/GenBank/DDBJ databases">
        <title>Comparative genomics revealed phylogeny of phytopathogenic Pectobacterium aroidearum based on whole-genome sequencing and function of putative horizontal acquire islands in P. aroidearum PccS1.</title>
        <authorList>
            <person name="Fan J."/>
            <person name="Yang L."/>
        </authorList>
    </citation>
    <scope>NUCLEOTIDE SEQUENCE</scope>
    <source>
        <strain evidence="1">NJAU140</strain>
    </source>
</reference>
<organism evidence="1 2">
    <name type="scientific">Pectobacterium brasiliense</name>
    <dbReference type="NCBI Taxonomy" id="180957"/>
    <lineage>
        <taxon>Bacteria</taxon>
        <taxon>Pseudomonadati</taxon>
        <taxon>Pseudomonadota</taxon>
        <taxon>Gammaproteobacteria</taxon>
        <taxon>Enterobacterales</taxon>
        <taxon>Pectobacteriaceae</taxon>
        <taxon>Pectobacterium</taxon>
    </lineage>
</organism>